<dbReference type="GO" id="GO:0009432">
    <property type="term" value="P:SOS response"/>
    <property type="evidence" value="ECO:0007669"/>
    <property type="project" value="TreeGrafter"/>
</dbReference>
<sequence length="334" mass="36309">MPWTTPGYEELELSTQLVIREARARGHAVEVLDAPANFIRIRGAGRVEYLRQATRTSADTYVSPLIMENKKVTKRLLAEAGIRVPGGQDYGSLDAAGADFPRWRSRGTVVKPNTTNFGIGVSMLPAPVSEAAYLKAVAEALEADDTILVEELLPGREFRFLVIGGAVRAILHRVPARVQGDGVHTVAELVARKNEDPLRGKGYRSPLEKLRMGPEEAAHLGLAGLTFASVPEAGREVALRPNSNISTGGDSLDFTDRVHPGYGELAVAAAAAVGARICGVDMLIEDVDREPDAANYGVIELNFNPALHIHDYPYQGENRHVERHVLDLLELWPC</sequence>
<keyword evidence="4" id="KW-1185">Reference proteome</keyword>
<keyword evidence="1" id="KW-0067">ATP-binding</keyword>
<dbReference type="InterPro" id="IPR013815">
    <property type="entry name" value="ATP_grasp_subdomain_1"/>
</dbReference>
<dbReference type="Proteomes" id="UP001238179">
    <property type="component" value="Chromosome"/>
</dbReference>
<evidence type="ECO:0000256" key="1">
    <source>
        <dbReference type="PROSITE-ProRule" id="PRU00409"/>
    </source>
</evidence>
<organism evidence="3 4">
    <name type="scientific">Mesoterricola silvestris</name>
    <dbReference type="NCBI Taxonomy" id="2927979"/>
    <lineage>
        <taxon>Bacteria</taxon>
        <taxon>Pseudomonadati</taxon>
        <taxon>Acidobacteriota</taxon>
        <taxon>Holophagae</taxon>
        <taxon>Holophagales</taxon>
        <taxon>Holophagaceae</taxon>
        <taxon>Mesoterricola</taxon>
    </lineage>
</organism>
<dbReference type="RefSeq" id="WP_316414460.1">
    <property type="nucleotide sequence ID" value="NZ_AP027080.1"/>
</dbReference>
<protein>
    <submittedName>
        <fullName evidence="3">Carboxylate--amine ligase</fullName>
    </submittedName>
</protein>
<dbReference type="PROSITE" id="PS50975">
    <property type="entry name" value="ATP_GRASP"/>
    <property type="match status" value="1"/>
</dbReference>
<dbReference type="InterPro" id="IPR040657">
    <property type="entry name" value="GshAB_ATP-grasp"/>
</dbReference>
<dbReference type="GO" id="GO:0046872">
    <property type="term" value="F:metal ion binding"/>
    <property type="evidence" value="ECO:0007669"/>
    <property type="project" value="InterPro"/>
</dbReference>
<accession>A0AA48K8R9</accession>
<dbReference type="EMBL" id="AP027080">
    <property type="protein sequence ID" value="BDU71572.1"/>
    <property type="molecule type" value="Genomic_DNA"/>
</dbReference>
<keyword evidence="1" id="KW-0547">Nucleotide-binding</keyword>
<dbReference type="Gene3D" id="3.30.470.20">
    <property type="entry name" value="ATP-grasp fold, B domain"/>
    <property type="match status" value="2"/>
</dbReference>
<dbReference type="PANTHER" id="PTHR21621:SF0">
    <property type="entry name" value="BETA-CITRYLGLUTAMATE SYNTHASE B-RELATED"/>
    <property type="match status" value="1"/>
</dbReference>
<dbReference type="InterPro" id="IPR011761">
    <property type="entry name" value="ATP-grasp"/>
</dbReference>
<evidence type="ECO:0000259" key="2">
    <source>
        <dbReference type="PROSITE" id="PS50975"/>
    </source>
</evidence>
<name>A0AA48K8R9_9BACT</name>
<dbReference type="PANTHER" id="PTHR21621">
    <property type="entry name" value="RIBOSOMAL PROTEIN S6 MODIFICATION PROTEIN"/>
    <property type="match status" value="1"/>
</dbReference>
<dbReference type="NCBIfam" id="NF002688">
    <property type="entry name" value="PRK02471.1"/>
    <property type="match status" value="1"/>
</dbReference>
<dbReference type="Pfam" id="PF18419">
    <property type="entry name" value="ATP-grasp_6"/>
    <property type="match status" value="1"/>
</dbReference>
<dbReference type="GO" id="GO:0018169">
    <property type="term" value="F:ribosomal S6-glutamic acid ligase activity"/>
    <property type="evidence" value="ECO:0007669"/>
    <property type="project" value="TreeGrafter"/>
</dbReference>
<reference evidence="4" key="1">
    <citation type="journal article" date="2023" name="Int. J. Syst. Evol. Microbiol.">
        <title>Mesoterricola silvestris gen. nov., sp. nov., Mesoterricola sediminis sp. nov., Geothrix oryzae sp. nov., Geothrix edaphica sp. nov., Geothrix rubra sp. nov., and Geothrix limicola sp. nov., six novel members of Acidobacteriota isolated from soils.</title>
        <authorList>
            <person name="Itoh H."/>
            <person name="Sugisawa Y."/>
            <person name="Mise K."/>
            <person name="Xu Z."/>
            <person name="Kuniyasu M."/>
            <person name="Ushijima N."/>
            <person name="Kawano K."/>
            <person name="Kobayashi E."/>
            <person name="Shiratori Y."/>
            <person name="Masuda Y."/>
            <person name="Senoo K."/>
        </authorList>
    </citation>
    <scope>NUCLEOTIDE SEQUENCE [LARGE SCALE GENOMIC DNA]</scope>
    <source>
        <strain evidence="4">W79</strain>
    </source>
</reference>
<dbReference type="GO" id="GO:0005524">
    <property type="term" value="F:ATP binding"/>
    <property type="evidence" value="ECO:0007669"/>
    <property type="project" value="UniProtKB-UniRule"/>
</dbReference>
<keyword evidence="3" id="KW-0436">Ligase</keyword>
<evidence type="ECO:0000313" key="4">
    <source>
        <dbReference type="Proteomes" id="UP001238179"/>
    </source>
</evidence>
<dbReference type="AlphaFoldDB" id="A0AA48K8R9"/>
<dbReference type="Gene3D" id="3.30.1490.20">
    <property type="entry name" value="ATP-grasp fold, A domain"/>
    <property type="match status" value="1"/>
</dbReference>
<gene>
    <name evidence="3" type="ORF">METEAL_07460</name>
</gene>
<feature type="domain" description="ATP-grasp" evidence="2">
    <location>
        <begin position="74"/>
        <end position="330"/>
    </location>
</feature>
<dbReference type="GO" id="GO:0005737">
    <property type="term" value="C:cytoplasm"/>
    <property type="evidence" value="ECO:0007669"/>
    <property type="project" value="TreeGrafter"/>
</dbReference>
<proteinExistence type="predicted"/>
<evidence type="ECO:0000313" key="3">
    <source>
        <dbReference type="EMBL" id="BDU71572.1"/>
    </source>
</evidence>
<dbReference type="SUPFAM" id="SSF56059">
    <property type="entry name" value="Glutathione synthetase ATP-binding domain-like"/>
    <property type="match status" value="1"/>
</dbReference>
<dbReference type="KEGG" id="msil:METEAL_07460"/>